<dbReference type="InterPro" id="IPR022742">
    <property type="entry name" value="Hydrolase_4"/>
</dbReference>
<accession>A0ABY5DNT0</accession>
<evidence type="ECO:0000259" key="1">
    <source>
        <dbReference type="Pfam" id="PF12146"/>
    </source>
</evidence>
<dbReference type="PANTHER" id="PTHR11614">
    <property type="entry name" value="PHOSPHOLIPASE-RELATED"/>
    <property type="match status" value="1"/>
</dbReference>
<dbReference type="InterPro" id="IPR029058">
    <property type="entry name" value="AB_hydrolase_fold"/>
</dbReference>
<dbReference type="Proteomes" id="UP001056035">
    <property type="component" value="Chromosome"/>
</dbReference>
<feature type="domain" description="Serine aminopeptidase S33" evidence="1">
    <location>
        <begin position="28"/>
        <end position="250"/>
    </location>
</feature>
<proteinExistence type="predicted"/>
<reference evidence="2 3" key="1">
    <citation type="submission" date="2022-06" db="EMBL/GenBank/DDBJ databases">
        <title>Paraconexibacter antarcticus.</title>
        <authorList>
            <person name="Kim C.S."/>
        </authorList>
    </citation>
    <scope>NUCLEOTIDE SEQUENCE [LARGE SCALE GENOMIC DNA]</scope>
    <source>
        <strain evidence="2 3">02-257</strain>
    </source>
</reference>
<evidence type="ECO:0000313" key="3">
    <source>
        <dbReference type="Proteomes" id="UP001056035"/>
    </source>
</evidence>
<protein>
    <submittedName>
        <fullName evidence="2">Lysophospholipase</fullName>
    </submittedName>
</protein>
<keyword evidence="3" id="KW-1185">Reference proteome</keyword>
<evidence type="ECO:0000313" key="2">
    <source>
        <dbReference type="EMBL" id="UTI63680.1"/>
    </source>
</evidence>
<dbReference type="EMBL" id="CP098502">
    <property type="protein sequence ID" value="UTI63680.1"/>
    <property type="molecule type" value="Genomic_DNA"/>
</dbReference>
<gene>
    <name evidence="2" type="ORF">NBH00_20340</name>
</gene>
<dbReference type="SUPFAM" id="SSF53474">
    <property type="entry name" value="alpha/beta-Hydrolases"/>
    <property type="match status" value="1"/>
</dbReference>
<dbReference type="InterPro" id="IPR051044">
    <property type="entry name" value="MAG_DAG_Lipase"/>
</dbReference>
<organism evidence="2 3">
    <name type="scientific">Paraconexibacter antarcticus</name>
    <dbReference type="NCBI Taxonomy" id="2949664"/>
    <lineage>
        <taxon>Bacteria</taxon>
        <taxon>Bacillati</taxon>
        <taxon>Actinomycetota</taxon>
        <taxon>Thermoleophilia</taxon>
        <taxon>Solirubrobacterales</taxon>
        <taxon>Paraconexibacteraceae</taxon>
        <taxon>Paraconexibacter</taxon>
    </lineage>
</organism>
<dbReference type="Pfam" id="PF12146">
    <property type="entry name" value="Hydrolase_4"/>
    <property type="match status" value="1"/>
</dbReference>
<sequence length="272" mass="28815">MTTVDENAFPGIRGQVQTYRWADPDATARYVAVIAHGYGEHARRYDHVAEALVADGAVVHALDHHGHGRSEGERASVTDIQEFVTDLDTVVDGAAEQGLPVVLIGHSMGGLIATRYAQQHAEKLAALVLSGPVIGGNPGFAQLLEMDPIPEIPIDPAALSRDPATGEAYAADGLVYHGPFKRETLQALFSAVDDVKGGPKLELPVLWIHGELDALAPLDATSEAAALIKTGSWQEKVYPGAMHEIYNETNKDEVIGDTIAFIASAVGSPSSV</sequence>
<dbReference type="RefSeq" id="WP_254570404.1">
    <property type="nucleotide sequence ID" value="NZ_CP098502.1"/>
</dbReference>
<dbReference type="Gene3D" id="3.40.50.1820">
    <property type="entry name" value="alpha/beta hydrolase"/>
    <property type="match status" value="1"/>
</dbReference>
<name>A0ABY5DNT0_9ACTN</name>